<evidence type="ECO:0000256" key="3">
    <source>
        <dbReference type="ARBA" id="ARBA00022723"/>
    </source>
</evidence>
<evidence type="ECO:0000256" key="6">
    <source>
        <dbReference type="ARBA" id="ARBA00023004"/>
    </source>
</evidence>
<dbReference type="InterPro" id="IPR004852">
    <property type="entry name" value="Di-haem_cyt_c_peroxidsae"/>
</dbReference>
<gene>
    <name evidence="9" type="ORF">MNBD_GAMMA18-1581</name>
</gene>
<dbReference type="GO" id="GO:0020037">
    <property type="term" value="F:heme binding"/>
    <property type="evidence" value="ECO:0007669"/>
    <property type="project" value="InterPro"/>
</dbReference>
<evidence type="ECO:0000256" key="2">
    <source>
        <dbReference type="ARBA" id="ARBA00022617"/>
    </source>
</evidence>
<dbReference type="PANTHER" id="PTHR30600">
    <property type="entry name" value="CYTOCHROME C PEROXIDASE-RELATED"/>
    <property type="match status" value="1"/>
</dbReference>
<dbReference type="PANTHER" id="PTHR30600:SF10">
    <property type="entry name" value="BLL6722 PROTEIN"/>
    <property type="match status" value="1"/>
</dbReference>
<dbReference type="GO" id="GO:0046872">
    <property type="term" value="F:metal ion binding"/>
    <property type="evidence" value="ECO:0007669"/>
    <property type="project" value="UniProtKB-KW"/>
</dbReference>
<evidence type="ECO:0000256" key="5">
    <source>
        <dbReference type="ARBA" id="ARBA00023002"/>
    </source>
</evidence>
<dbReference type="GO" id="GO:0030313">
    <property type="term" value="C:cell envelope"/>
    <property type="evidence" value="ECO:0007669"/>
    <property type="project" value="UniProtKB-SubCell"/>
</dbReference>
<name>A0A3B0Z5F5_9ZZZZ</name>
<dbReference type="GO" id="GO:0009055">
    <property type="term" value="F:electron transfer activity"/>
    <property type="evidence" value="ECO:0007669"/>
    <property type="project" value="InterPro"/>
</dbReference>
<dbReference type="PROSITE" id="PS51007">
    <property type="entry name" value="CYTC"/>
    <property type="match status" value="1"/>
</dbReference>
<keyword evidence="3" id="KW-0479">Metal-binding</keyword>
<dbReference type="Gene3D" id="1.10.760.10">
    <property type="entry name" value="Cytochrome c-like domain"/>
    <property type="match status" value="2"/>
</dbReference>
<keyword evidence="6" id="KW-0408">Iron</keyword>
<dbReference type="InterPro" id="IPR009056">
    <property type="entry name" value="Cyt_c-like_dom"/>
</dbReference>
<dbReference type="GO" id="GO:0004130">
    <property type="term" value="F:cytochrome-c peroxidase activity"/>
    <property type="evidence" value="ECO:0007669"/>
    <property type="project" value="TreeGrafter"/>
</dbReference>
<comment type="subcellular location">
    <subcellularLocation>
        <location evidence="1">Cell envelope</location>
    </subcellularLocation>
</comment>
<dbReference type="InterPro" id="IPR051395">
    <property type="entry name" value="Cytochrome_c_Peroxidase/MauG"/>
</dbReference>
<accession>A0A3B0Z5F5</accession>
<dbReference type="EMBL" id="UOFP01000037">
    <property type="protein sequence ID" value="VAW84280.1"/>
    <property type="molecule type" value="Genomic_DNA"/>
</dbReference>
<dbReference type="AlphaFoldDB" id="A0A3B0Z5F5"/>
<dbReference type="SUPFAM" id="SSF46626">
    <property type="entry name" value="Cytochrome c"/>
    <property type="match status" value="2"/>
</dbReference>
<sequence length="491" mass="53899">MKQHFLLLVILLLSTMTTALAASSTLDLALEKIIQQQGLRGDPSLGRQLPSINTPLAQLGKQLFFSKALSGQMDTACASCHHPLLGGGDDLSLPIGVEAQDPDHLGPGRRHSTQGQRYDGAPPVPRNAPTTFNIALWDQVLFHDGRIESLNKQPGAGGSVGGIRTPDTFYNTADPLAGDNLVEAQARFPVTSEVEMRSFSFKRGDSNDAVRQHLVQRLFGQQEGIATKQWLQAFRIGFQQPQGDAETLITFDNISHALATYQRSQLFVDTPWRAYVQGDHRALSEAAKKGALLFFNDYQQRGAHCAACHRGDFFTDEQFHTIALPQIGRGQRIGAGGNADFGRFAISKNPADRYAFRTPTLLNVEVTGPYGHDGAYTTLEGIIRHHLNPEQAVANYDTTQLDDNIDTSTLLQHTRKALNKLEYQRRHANGKPVLHDVALSDQQVAQLLAFLQALTDPCVKTPACLAAWIPPDEGDHSPLLLLKPFVLNPKD</sequence>
<evidence type="ECO:0000256" key="7">
    <source>
        <dbReference type="SAM" id="MobiDB-lite"/>
    </source>
</evidence>
<evidence type="ECO:0000256" key="4">
    <source>
        <dbReference type="ARBA" id="ARBA00022729"/>
    </source>
</evidence>
<feature type="domain" description="Cytochrome c" evidence="8">
    <location>
        <begin position="285"/>
        <end position="455"/>
    </location>
</feature>
<evidence type="ECO:0000313" key="9">
    <source>
        <dbReference type="EMBL" id="VAW84280.1"/>
    </source>
</evidence>
<proteinExistence type="predicted"/>
<feature type="region of interest" description="Disordered" evidence="7">
    <location>
        <begin position="92"/>
        <end position="125"/>
    </location>
</feature>
<evidence type="ECO:0000256" key="1">
    <source>
        <dbReference type="ARBA" id="ARBA00004196"/>
    </source>
</evidence>
<keyword evidence="2" id="KW-0349">Heme</keyword>
<dbReference type="Pfam" id="PF03150">
    <property type="entry name" value="CCP_MauG"/>
    <property type="match status" value="1"/>
</dbReference>
<dbReference type="InterPro" id="IPR036909">
    <property type="entry name" value="Cyt_c-like_dom_sf"/>
</dbReference>
<reference evidence="9" key="1">
    <citation type="submission" date="2018-06" db="EMBL/GenBank/DDBJ databases">
        <authorList>
            <person name="Zhirakovskaya E."/>
        </authorList>
    </citation>
    <scope>NUCLEOTIDE SEQUENCE</scope>
</reference>
<keyword evidence="4" id="KW-0732">Signal</keyword>
<evidence type="ECO:0000259" key="8">
    <source>
        <dbReference type="PROSITE" id="PS51007"/>
    </source>
</evidence>
<keyword evidence="5" id="KW-0560">Oxidoreductase</keyword>
<protein>
    <submittedName>
        <fullName evidence="9">Methylamine utilization protein mauG</fullName>
    </submittedName>
</protein>
<organism evidence="9">
    <name type="scientific">hydrothermal vent metagenome</name>
    <dbReference type="NCBI Taxonomy" id="652676"/>
    <lineage>
        <taxon>unclassified sequences</taxon>
        <taxon>metagenomes</taxon>
        <taxon>ecological metagenomes</taxon>
    </lineage>
</organism>